<feature type="region of interest" description="Disordered" evidence="1">
    <location>
        <begin position="1"/>
        <end position="38"/>
    </location>
</feature>
<dbReference type="Pfam" id="PF03993">
    <property type="entry name" value="DUF349"/>
    <property type="match status" value="3"/>
</dbReference>
<protein>
    <recommendedName>
        <fullName evidence="4">DUF349 domain-containing protein</fullName>
    </recommendedName>
</protein>
<evidence type="ECO:0000313" key="3">
    <source>
        <dbReference type="Proteomes" id="UP001432059"/>
    </source>
</evidence>
<dbReference type="InterPro" id="IPR007139">
    <property type="entry name" value="DUF349"/>
</dbReference>
<organism evidence="2 3">
    <name type="scientific">Bergeyella porcorum</name>
    <dbReference type="NCBI Taxonomy" id="1735111"/>
    <lineage>
        <taxon>Bacteria</taxon>
        <taxon>Pseudomonadati</taxon>
        <taxon>Bacteroidota</taxon>
        <taxon>Flavobacteriia</taxon>
        <taxon>Flavobacteriales</taxon>
        <taxon>Weeksellaceae</taxon>
        <taxon>Bergeyella</taxon>
    </lineage>
</organism>
<dbReference type="AlphaFoldDB" id="A0AAU0F592"/>
<proteinExistence type="predicted"/>
<evidence type="ECO:0008006" key="4">
    <source>
        <dbReference type="Google" id="ProtNLM"/>
    </source>
</evidence>
<sequence length="346" mass="40704">MITEHSNPESQELQPKTAESQPQNAVEHSEKNNAEPTSPVVDAYATAHIEEEEETLDHTTDTRSVEQVIAEMERIINTENAGEQHRLFNQLKHLATQKIHEETEDKKHDFVEAGNTEEHFQWEHPLLSKLSGLIHIFKEKHDDFLKLQEEQQAENLAERQDIIERLKHLYTNTEPGINYFKEIRAIKEAWANAGQVAKAKFKILNNDYFHHLNQFYAILDLNKDYLEQEYAHNLEKRQHIIERAKALINEPVQKALNELLYLHKLWKEEAEPVAEEFRDKTWEEFKEISNKIHERKSELNAAIEKELNANWEKKNQIIEKIKQFTTPDKEPNHNFCKMPSESGRIA</sequence>
<dbReference type="EMBL" id="CP136426">
    <property type="protein sequence ID" value="WOC52814.1"/>
    <property type="molecule type" value="Genomic_DNA"/>
</dbReference>
<gene>
    <name evidence="2" type="ORF">BPO_2167</name>
</gene>
<reference evidence="2" key="1">
    <citation type="submission" date="2023-10" db="EMBL/GenBank/DDBJ databases">
        <title>Characterization and whole genome sequencing of a novel strain of Bergeyella porcorum QD2021 isolated from pig.</title>
        <authorList>
            <person name="Liu G."/>
            <person name="Chen C."/>
            <person name="Han X."/>
        </authorList>
    </citation>
    <scope>NUCLEOTIDE SEQUENCE</scope>
    <source>
        <strain evidence="2">QD2021</strain>
    </source>
</reference>
<dbReference type="KEGG" id="bpor:BPO_2167"/>
<accession>A0AAU0F592</accession>
<evidence type="ECO:0000256" key="1">
    <source>
        <dbReference type="SAM" id="MobiDB-lite"/>
    </source>
</evidence>
<dbReference type="RefSeq" id="WP_327984152.1">
    <property type="nucleotide sequence ID" value="NZ_CP136426.1"/>
</dbReference>
<feature type="compositionally biased region" description="Polar residues" evidence="1">
    <location>
        <begin position="1"/>
        <end position="26"/>
    </location>
</feature>
<name>A0AAU0F592_9FLAO</name>
<keyword evidence="3" id="KW-1185">Reference proteome</keyword>
<dbReference type="Proteomes" id="UP001432059">
    <property type="component" value="Chromosome"/>
</dbReference>
<evidence type="ECO:0000313" key="2">
    <source>
        <dbReference type="EMBL" id="WOC52814.1"/>
    </source>
</evidence>